<dbReference type="InterPro" id="IPR030125">
    <property type="entry name" value="SPIN90/Ldb17"/>
</dbReference>
<feature type="region of interest" description="Disordered" evidence="1">
    <location>
        <begin position="411"/>
        <end position="431"/>
    </location>
</feature>
<gene>
    <name evidence="3" type="ORF">S7711_06413</name>
</gene>
<sequence length="577" mass="65753">MAEFDEPSTSPENEESFWQQLEACISLQCDTHEAIDDALRSWLDVATKFRDLLETQDEIAVCARVLIECSFYRENKEYARTQIIHSLLQEDDTSSLHAIASLLLFDGLDDESIFPRMVAESCFPRLLELIKGRRDDDPRLQRLLLQLMYEMSRIERLQIEDLLLVDDEFVQSLFQLIEHVSDDAQDPYHYPTIRVLLVLNEQYMLASTDSVTDPESPTTSLTNRIVKCLSLNGPSFRTFGENIILLLNRETETSLQLLILKLLYLLFTTKATYEYFYTNDLRVLLDVIVRNVMDLPYEKISLRHTYLRVLYPLLAHTQLRHPPHYKRNEILRVLHLLRGSQNAHFAPADETTLRLVGRVSKVPWLEDEERSREGSGESEVARKLIGISLTRNDSDSSISVSDVAAVMEKPGVQTPSRAAEAAGSTEIETASQEEVAEAVKIKKPLPMVPKHRHGIPFTQKAPPQSPANGHGKRVPPKAPPPRRWGRMKNVERPPEEAFAFIFCARCYFQLASIAEGPARAGVTHNTGVWSCFVIRVILNKDFVTYMAFWGSRGWGGSSLTNEYWYIYTPNVIVIAVA</sequence>
<dbReference type="AlphaFoldDB" id="A0A084AGF5"/>
<organism evidence="3 4">
    <name type="scientific">Stachybotrys chartarum (strain CBS 109288 / IBT 7711)</name>
    <name type="common">Toxic black mold</name>
    <name type="synonym">Stilbospora chartarum</name>
    <dbReference type="NCBI Taxonomy" id="1280523"/>
    <lineage>
        <taxon>Eukaryota</taxon>
        <taxon>Fungi</taxon>
        <taxon>Dikarya</taxon>
        <taxon>Ascomycota</taxon>
        <taxon>Pezizomycotina</taxon>
        <taxon>Sordariomycetes</taxon>
        <taxon>Hypocreomycetidae</taxon>
        <taxon>Hypocreales</taxon>
        <taxon>Stachybotryaceae</taxon>
        <taxon>Stachybotrys</taxon>
    </lineage>
</organism>
<keyword evidence="4" id="KW-1185">Reference proteome</keyword>
<feature type="region of interest" description="Disordered" evidence="1">
    <location>
        <begin position="457"/>
        <end position="486"/>
    </location>
</feature>
<accession>A0A084AGF5</accession>
<dbReference type="InterPro" id="IPR016024">
    <property type="entry name" value="ARM-type_fold"/>
</dbReference>
<dbReference type="Pfam" id="PF09431">
    <property type="entry name" value="SPIN90_LRD"/>
    <property type="match status" value="1"/>
</dbReference>
<dbReference type="InterPro" id="IPR018556">
    <property type="entry name" value="SPIN90/Ldb17_LRD"/>
</dbReference>
<dbReference type="GO" id="GO:0030479">
    <property type="term" value="C:actin cortical patch"/>
    <property type="evidence" value="ECO:0007669"/>
    <property type="project" value="TreeGrafter"/>
</dbReference>
<dbReference type="GO" id="GO:0000147">
    <property type="term" value="P:actin cortical patch assembly"/>
    <property type="evidence" value="ECO:0007669"/>
    <property type="project" value="TreeGrafter"/>
</dbReference>
<dbReference type="Proteomes" id="UP000028045">
    <property type="component" value="Unassembled WGS sequence"/>
</dbReference>
<protein>
    <recommendedName>
        <fullName evidence="2">SPIN90/Ldb17 leucine-rich domain-containing protein</fullName>
    </recommendedName>
</protein>
<evidence type="ECO:0000313" key="4">
    <source>
        <dbReference type="Proteomes" id="UP000028045"/>
    </source>
</evidence>
<feature type="domain" description="SPIN90/Ldb17 leucine-rich" evidence="2">
    <location>
        <begin position="186"/>
        <end position="330"/>
    </location>
</feature>
<proteinExistence type="predicted"/>
<name>A0A084AGF5_STACB</name>
<dbReference type="HOGENOM" id="CLU_017272_0_1_1"/>
<dbReference type="GO" id="GO:0051666">
    <property type="term" value="P:actin cortical patch localization"/>
    <property type="evidence" value="ECO:0007669"/>
    <property type="project" value="TreeGrafter"/>
</dbReference>
<dbReference type="SUPFAM" id="SSF48371">
    <property type="entry name" value="ARM repeat"/>
    <property type="match status" value="1"/>
</dbReference>
<dbReference type="GO" id="GO:0071933">
    <property type="term" value="F:Arp2/3 complex binding"/>
    <property type="evidence" value="ECO:0007669"/>
    <property type="project" value="TreeGrafter"/>
</dbReference>
<dbReference type="PANTHER" id="PTHR13357:SF1">
    <property type="entry name" value="NCK-INTERACTING PROTEIN WITH SH3 DOMAIN"/>
    <property type="match status" value="1"/>
</dbReference>
<evidence type="ECO:0000256" key="1">
    <source>
        <dbReference type="SAM" id="MobiDB-lite"/>
    </source>
</evidence>
<evidence type="ECO:0000313" key="3">
    <source>
        <dbReference type="EMBL" id="KEY64384.1"/>
    </source>
</evidence>
<dbReference type="PANTHER" id="PTHR13357">
    <property type="entry name" value="SH3 ADAPTER PROTEIN SPIN90 NCK INTERACTING PROTEIN WITH SH3 DOMAIN"/>
    <property type="match status" value="1"/>
</dbReference>
<dbReference type="EMBL" id="KL648740">
    <property type="protein sequence ID" value="KEY64384.1"/>
    <property type="molecule type" value="Genomic_DNA"/>
</dbReference>
<reference evidence="3 4" key="1">
    <citation type="journal article" date="2014" name="BMC Genomics">
        <title>Comparative genome sequencing reveals chemotype-specific gene clusters in the toxigenic black mold Stachybotrys.</title>
        <authorList>
            <person name="Semeiks J."/>
            <person name="Borek D."/>
            <person name="Otwinowski Z."/>
            <person name="Grishin N.V."/>
        </authorList>
    </citation>
    <scope>NUCLEOTIDE SEQUENCE [LARGE SCALE GENOMIC DNA]</scope>
    <source>
        <strain evidence="4">CBS 109288 / IBT 7711</strain>
    </source>
</reference>
<evidence type="ECO:0000259" key="2">
    <source>
        <dbReference type="Pfam" id="PF09431"/>
    </source>
</evidence>
<dbReference type="OrthoDB" id="445362at2759"/>
<dbReference type="GO" id="GO:0006897">
    <property type="term" value="P:endocytosis"/>
    <property type="evidence" value="ECO:0007669"/>
    <property type="project" value="TreeGrafter"/>
</dbReference>